<dbReference type="InterPro" id="IPR010269">
    <property type="entry name" value="T6SS_TssC-like"/>
</dbReference>
<gene>
    <name evidence="3" type="ORF">B7Z70_06090</name>
</gene>
<sequence>MIDAMLAAAIDEILHAPRLLRLEGSWRGLHWLADRIEASGRVRLRVLHAAWGEVCRDLERAAEFDQSQLFRRIYEDEFGTPGGEPYGLLVMDYEVRHRPGPDAPSDDVAAIAGLSAIAAAAFAPMIFGAAAALFGVDRMEELSGVANPAAIFTGPEHQRFRNLGQREDMLLAMLALGANHRQAMRSLYSSVVRSSLIPTIDSLKSVGMIHIPGITAGMILAGMAPLTAVSMQLVVMVMLTASVTLSVSTAVLLAAPHALVFSQRIEE</sequence>
<dbReference type="PANTHER" id="PTHR35565:SF3">
    <property type="entry name" value="TYPE VI SECRETION SYSTEM SHEATH PROTEIN TSSC1"/>
    <property type="match status" value="1"/>
</dbReference>
<name>A0A257T7B8_9PROT</name>
<keyword evidence="1" id="KW-0472">Membrane</keyword>
<keyword evidence="1" id="KW-0812">Transmembrane</keyword>
<evidence type="ECO:0000313" key="3">
    <source>
        <dbReference type="EMBL" id="OYV81282.1"/>
    </source>
</evidence>
<dbReference type="EMBL" id="NCBC01000168">
    <property type="protein sequence ID" value="OYV81282.1"/>
    <property type="molecule type" value="Genomic_DNA"/>
</dbReference>
<reference evidence="3 4" key="1">
    <citation type="submission" date="2017-03" db="EMBL/GenBank/DDBJ databases">
        <title>Lifting the veil on microbial sulfur biogeochemistry in mining wastewaters.</title>
        <authorList>
            <person name="Kantor R.S."/>
            <person name="Colenbrander Nelson T."/>
            <person name="Marshall S."/>
            <person name="Bennett D."/>
            <person name="Apte S."/>
            <person name="Camacho D."/>
            <person name="Thomas B.C."/>
            <person name="Warren L.A."/>
            <person name="Banfield J.F."/>
        </authorList>
    </citation>
    <scope>NUCLEOTIDE SEQUENCE [LARGE SCALE GENOMIC DNA]</scope>
    <source>
        <strain evidence="3">21-59-9</strain>
    </source>
</reference>
<feature type="transmembrane region" description="Helical" evidence="1">
    <location>
        <begin position="206"/>
        <end position="227"/>
    </location>
</feature>
<feature type="domain" description="TssC1 N-terminal" evidence="2">
    <location>
        <begin position="2"/>
        <end position="177"/>
    </location>
</feature>
<protein>
    <recommendedName>
        <fullName evidence="2">TssC1 N-terminal domain-containing protein</fullName>
    </recommendedName>
</protein>
<feature type="transmembrane region" description="Helical" evidence="1">
    <location>
        <begin position="233"/>
        <end position="255"/>
    </location>
</feature>
<evidence type="ECO:0000256" key="1">
    <source>
        <dbReference type="SAM" id="Phobius"/>
    </source>
</evidence>
<evidence type="ECO:0000313" key="4">
    <source>
        <dbReference type="Proteomes" id="UP000216779"/>
    </source>
</evidence>
<proteinExistence type="predicted"/>
<accession>A0A257T7B8</accession>
<comment type="caution">
    <text evidence="3">The sequence shown here is derived from an EMBL/GenBank/DDBJ whole genome shotgun (WGS) entry which is preliminary data.</text>
</comment>
<dbReference type="AlphaFoldDB" id="A0A257T7B8"/>
<dbReference type="Proteomes" id="UP000216779">
    <property type="component" value="Unassembled WGS sequence"/>
</dbReference>
<dbReference type="Pfam" id="PF05943">
    <property type="entry name" value="VipB"/>
    <property type="match status" value="1"/>
</dbReference>
<organism evidence="3 4">
    <name type="scientific">Acidithiobacillus ferrivorans</name>
    <dbReference type="NCBI Taxonomy" id="160808"/>
    <lineage>
        <taxon>Bacteria</taxon>
        <taxon>Pseudomonadati</taxon>
        <taxon>Pseudomonadota</taxon>
        <taxon>Acidithiobacillia</taxon>
        <taxon>Acidithiobacillales</taxon>
        <taxon>Acidithiobacillaceae</taxon>
        <taxon>Acidithiobacillus</taxon>
    </lineage>
</organism>
<dbReference type="InterPro" id="IPR044031">
    <property type="entry name" value="TssC1_N"/>
</dbReference>
<keyword evidence="1" id="KW-1133">Transmembrane helix</keyword>
<feature type="transmembrane region" description="Helical" evidence="1">
    <location>
        <begin position="108"/>
        <end position="134"/>
    </location>
</feature>
<dbReference type="PANTHER" id="PTHR35565">
    <property type="entry name" value="CYTOPLASMIC PROTEIN-RELATED"/>
    <property type="match status" value="1"/>
</dbReference>
<evidence type="ECO:0000259" key="2">
    <source>
        <dbReference type="Pfam" id="PF05943"/>
    </source>
</evidence>